<dbReference type="GO" id="GO:0005634">
    <property type="term" value="C:nucleus"/>
    <property type="evidence" value="ECO:0007669"/>
    <property type="project" value="TreeGrafter"/>
</dbReference>
<organism evidence="4 5">
    <name type="scientific">Schistosoma japonicum</name>
    <name type="common">Blood fluke</name>
    <dbReference type="NCBI Taxonomy" id="6182"/>
    <lineage>
        <taxon>Eukaryota</taxon>
        <taxon>Metazoa</taxon>
        <taxon>Spiralia</taxon>
        <taxon>Lophotrochozoa</taxon>
        <taxon>Platyhelminthes</taxon>
        <taxon>Trematoda</taxon>
        <taxon>Digenea</taxon>
        <taxon>Strigeidida</taxon>
        <taxon>Schistosomatoidea</taxon>
        <taxon>Schistosomatidae</taxon>
        <taxon>Schistosoma</taxon>
    </lineage>
</organism>
<gene>
    <name evidence="4" type="ORF">EWB00_010620</name>
</gene>
<accession>A0A4Z2DNC0</accession>
<dbReference type="InterPro" id="IPR007681">
    <property type="entry name" value="Mog1"/>
</dbReference>
<proteinExistence type="inferred from homology"/>
<dbReference type="GO" id="GO:0005085">
    <property type="term" value="F:guanyl-nucleotide exchange factor activity"/>
    <property type="evidence" value="ECO:0007669"/>
    <property type="project" value="TreeGrafter"/>
</dbReference>
<evidence type="ECO:0000313" key="4">
    <source>
        <dbReference type="EMBL" id="TNN17892.1"/>
    </source>
</evidence>
<dbReference type="GO" id="GO:0006606">
    <property type="term" value="P:protein import into nucleus"/>
    <property type="evidence" value="ECO:0007669"/>
    <property type="project" value="TreeGrafter"/>
</dbReference>
<dbReference type="GO" id="GO:0017080">
    <property type="term" value="F:sodium channel regulator activity"/>
    <property type="evidence" value="ECO:0007669"/>
    <property type="project" value="TreeGrafter"/>
</dbReference>
<evidence type="ECO:0000256" key="2">
    <source>
        <dbReference type="ARBA" id="ARBA00022448"/>
    </source>
</evidence>
<dbReference type="SUPFAM" id="SSF55724">
    <property type="entry name" value="Mog1p/PsbP-like"/>
    <property type="match status" value="1"/>
</dbReference>
<keyword evidence="5" id="KW-1185">Reference proteome</keyword>
<dbReference type="GO" id="GO:0044325">
    <property type="term" value="F:transmembrane transporter binding"/>
    <property type="evidence" value="ECO:0007669"/>
    <property type="project" value="TreeGrafter"/>
</dbReference>
<dbReference type="GO" id="GO:0042391">
    <property type="term" value="P:regulation of membrane potential"/>
    <property type="evidence" value="ECO:0007669"/>
    <property type="project" value="TreeGrafter"/>
</dbReference>
<comment type="similarity">
    <text evidence="1">Belongs to the MOG1 family.</text>
</comment>
<dbReference type="AlphaFoldDB" id="A0A4Z2DNC0"/>
<dbReference type="STRING" id="6182.A0A4Z2DNC0"/>
<evidence type="ECO:0000313" key="5">
    <source>
        <dbReference type="Proteomes" id="UP000311919"/>
    </source>
</evidence>
<name>A0A4Z2DNC0_SCHJA</name>
<dbReference type="PANTHER" id="PTHR15837:SF0">
    <property type="entry name" value="RAN GUANINE NUCLEOTIDE RELEASE FACTOR"/>
    <property type="match status" value="1"/>
</dbReference>
<comment type="caution">
    <text evidence="4">The sequence shown here is derived from an EMBL/GenBank/DDBJ whole genome shotgun (WGS) entry which is preliminary data.</text>
</comment>
<dbReference type="Gene3D" id="3.40.1000.10">
    <property type="entry name" value="Mog1/PsbP, alpha/beta/alpha sandwich"/>
    <property type="match status" value="1"/>
</dbReference>
<dbReference type="InterPro" id="IPR016123">
    <property type="entry name" value="Mog1/PsbP_a/b/a-sand"/>
</dbReference>
<evidence type="ECO:0000256" key="1">
    <source>
        <dbReference type="ARBA" id="ARBA00010307"/>
    </source>
</evidence>
<reference evidence="4 5" key="1">
    <citation type="submission" date="2019-03" db="EMBL/GenBank/DDBJ databases">
        <title>An improved genome assembly of the fluke Schistosoma japonicum.</title>
        <authorList>
            <person name="Hu W."/>
            <person name="Luo F."/>
            <person name="Yin M."/>
            <person name="Mo X."/>
            <person name="Sun C."/>
            <person name="Wu Q."/>
            <person name="Zhu B."/>
            <person name="Xiang M."/>
            <person name="Wang J."/>
            <person name="Wang Y."/>
            <person name="Zhang T."/>
            <person name="Xu B."/>
            <person name="Zheng H."/>
            <person name="Feng Z."/>
        </authorList>
    </citation>
    <scope>NUCLEOTIDE SEQUENCE [LARGE SCALE GENOMIC DNA]</scope>
    <source>
        <strain evidence="4">HuSjv2</strain>
        <tissue evidence="4">Worms</tissue>
    </source>
</reference>
<sequence length="220" mass="24720">MFYLACVLIFIEIVFAFIFSTMQSRLLFDGAFQCLLPTNVIDASDLRQIPDNQEIFVHPSTSQSITIDIMEYVDANNREEAARIHFDEISASNEASDSNISSVRTVSLHNPDPYCSSVILLIGQQKVVKFNQTNENVVSIYMALYTYTEYQADALVIINDPDDDDDNGSIIHSHSPGHNPIHLTHQHTNGYSTSDSAWSQDKIDTTLHSLRLINSNIFTS</sequence>
<evidence type="ECO:0000256" key="3">
    <source>
        <dbReference type="ARBA" id="ARBA00022927"/>
    </source>
</evidence>
<dbReference type="PANTHER" id="PTHR15837">
    <property type="entry name" value="RAN GUANINE NUCLEOTIDE RELEASE FACTOR"/>
    <property type="match status" value="1"/>
</dbReference>
<dbReference type="EMBL" id="SKCS01000084">
    <property type="protein sequence ID" value="TNN17892.1"/>
    <property type="molecule type" value="Genomic_DNA"/>
</dbReference>
<keyword evidence="3" id="KW-0653">Protein transport</keyword>
<dbReference type="Proteomes" id="UP000311919">
    <property type="component" value="Unassembled WGS sequence"/>
</dbReference>
<dbReference type="OrthoDB" id="10255285at2759"/>
<protein>
    <submittedName>
        <fullName evidence="4">Ran guanine nucleotide release factor</fullName>
    </submittedName>
</protein>
<dbReference type="GO" id="GO:0031267">
    <property type="term" value="F:small GTPase binding"/>
    <property type="evidence" value="ECO:0007669"/>
    <property type="project" value="TreeGrafter"/>
</dbReference>
<dbReference type="Pfam" id="PF04603">
    <property type="entry name" value="Mog1"/>
    <property type="match status" value="1"/>
</dbReference>
<keyword evidence="2" id="KW-0813">Transport</keyword>